<reference evidence="1 2" key="1">
    <citation type="submission" date="2020-04" db="EMBL/GenBank/DDBJ databases">
        <title>Genome sequencing of novel species.</title>
        <authorList>
            <person name="Heo J."/>
            <person name="Kim S.-J."/>
            <person name="Kim J.-S."/>
            <person name="Hong S.-B."/>
            <person name="Kwon S.-W."/>
        </authorList>
    </citation>
    <scope>NUCLEOTIDE SEQUENCE [LARGE SCALE GENOMIC DNA]</scope>
    <source>
        <strain evidence="1 2">CJU-R4</strain>
    </source>
</reference>
<sequence length="97" mass="11254">MKNQAVAPAVDTDQLTVEHWRERFKEALPRFKSLREVAELLAREDAQFDGITGWDRLNNIKRGKGGLKITAKAVQLMDQLRPANQSRIRRQQLRRDS</sequence>
<dbReference type="EMBL" id="CP051677">
    <property type="protein sequence ID" value="QJD79512.1"/>
    <property type="molecule type" value="Genomic_DNA"/>
</dbReference>
<name>A0A7L5DPJ7_9BACT</name>
<organism evidence="1 2">
    <name type="scientific">Spirosoma rhododendri</name>
    <dbReference type="NCBI Taxonomy" id="2728024"/>
    <lineage>
        <taxon>Bacteria</taxon>
        <taxon>Pseudomonadati</taxon>
        <taxon>Bacteroidota</taxon>
        <taxon>Cytophagia</taxon>
        <taxon>Cytophagales</taxon>
        <taxon>Cytophagaceae</taxon>
        <taxon>Spirosoma</taxon>
    </lineage>
</organism>
<dbReference type="Proteomes" id="UP000501128">
    <property type="component" value="Chromosome"/>
</dbReference>
<evidence type="ECO:0000313" key="1">
    <source>
        <dbReference type="EMBL" id="QJD79512.1"/>
    </source>
</evidence>
<dbReference type="KEGG" id="srho:HH216_14670"/>
<gene>
    <name evidence="1" type="ORF">HH216_14670</name>
</gene>
<dbReference type="AlphaFoldDB" id="A0A7L5DPJ7"/>
<proteinExistence type="predicted"/>
<dbReference type="RefSeq" id="WP_169551476.1">
    <property type="nucleotide sequence ID" value="NZ_CP051677.1"/>
</dbReference>
<protein>
    <submittedName>
        <fullName evidence="1">Uncharacterized protein</fullName>
    </submittedName>
</protein>
<accession>A0A7L5DPJ7</accession>
<evidence type="ECO:0000313" key="2">
    <source>
        <dbReference type="Proteomes" id="UP000501128"/>
    </source>
</evidence>
<keyword evidence="2" id="KW-1185">Reference proteome</keyword>